<evidence type="ECO:0008006" key="4">
    <source>
        <dbReference type="Google" id="ProtNLM"/>
    </source>
</evidence>
<dbReference type="EMBL" id="AOMT01000005">
    <property type="protein sequence ID" value="KDN25932.1"/>
    <property type="molecule type" value="Genomic_DNA"/>
</dbReference>
<evidence type="ECO:0000313" key="2">
    <source>
        <dbReference type="EMBL" id="KDN25932.1"/>
    </source>
</evidence>
<comment type="caution">
    <text evidence="2">The sequence shown here is derived from an EMBL/GenBank/DDBJ whole genome shotgun (WGS) entry which is preliminary data.</text>
</comment>
<keyword evidence="3" id="KW-1185">Reference proteome</keyword>
<sequence length="178" mass="20600">MKLFFKSLTLAVITSTCISNIAFADIPFTKDDLIGKWQCYDHDPELQFRAESVIENRADGTHSENSVMYFDDEASEYHQINKTKLISKWALDGDVMSFYDAVISYYEVDMPNYDEESTGISKYGFMIFNTVINRAELEKSMVDDLSSKIKFIDKNTYIYTSVEEDFLPVEQGYCKRVL</sequence>
<dbReference type="RefSeq" id="WP_036362634.1">
    <property type="nucleotide sequence ID" value="NZ_AOMT01000005.1"/>
</dbReference>
<name>A0A066UJ69_9GAMM</name>
<dbReference type="AlphaFoldDB" id="A0A066UJ69"/>
<protein>
    <recommendedName>
        <fullName evidence="4">Lipoprotein</fullName>
    </recommendedName>
</protein>
<gene>
    <name evidence="2" type="ORF">MBO_02020</name>
</gene>
<evidence type="ECO:0000256" key="1">
    <source>
        <dbReference type="SAM" id="SignalP"/>
    </source>
</evidence>
<dbReference type="Proteomes" id="UP000035860">
    <property type="component" value="Unassembled WGS sequence"/>
</dbReference>
<reference evidence="2 3" key="1">
    <citation type="journal article" date="2014" name="Genome Announc.">
        <title>Draft Genome Sequence of Moraxella bovoculi Strain 237T (ATCC BAA-1259T) Isolated from a Calf with Infectious Bovine Keratoconjunctivitis.</title>
        <authorList>
            <person name="Calcutt M.J."/>
            <person name="Foecking M.F."/>
            <person name="Martin N.T."/>
            <person name="Mhlanga-Mutangadura T."/>
            <person name="Reilly T.J."/>
        </authorList>
    </citation>
    <scope>NUCLEOTIDE SEQUENCE [LARGE SCALE GENOMIC DNA]</scope>
    <source>
        <strain evidence="2 3">237</strain>
    </source>
</reference>
<keyword evidence="1" id="KW-0732">Signal</keyword>
<feature type="chain" id="PRO_5001631018" description="Lipoprotein" evidence="1">
    <location>
        <begin position="25"/>
        <end position="178"/>
    </location>
</feature>
<proteinExistence type="predicted"/>
<evidence type="ECO:0000313" key="3">
    <source>
        <dbReference type="Proteomes" id="UP000035860"/>
    </source>
</evidence>
<dbReference type="OrthoDB" id="9948901at2"/>
<organism evidence="2 3">
    <name type="scientific">Moraxella bovoculi 237</name>
    <dbReference type="NCBI Taxonomy" id="743974"/>
    <lineage>
        <taxon>Bacteria</taxon>
        <taxon>Pseudomonadati</taxon>
        <taxon>Pseudomonadota</taxon>
        <taxon>Gammaproteobacteria</taxon>
        <taxon>Moraxellales</taxon>
        <taxon>Moraxellaceae</taxon>
        <taxon>Moraxella</taxon>
    </lineage>
</organism>
<accession>A0A066UJ69</accession>
<feature type="signal peptide" evidence="1">
    <location>
        <begin position="1"/>
        <end position="24"/>
    </location>
</feature>